<dbReference type="InterPro" id="IPR035920">
    <property type="entry name" value="YhbY-like_sf"/>
</dbReference>
<proteinExistence type="predicted"/>
<dbReference type="Gene3D" id="3.30.110.60">
    <property type="entry name" value="YhbY-like"/>
    <property type="match status" value="1"/>
</dbReference>
<feature type="transmembrane region" description="Helical" evidence="1">
    <location>
        <begin position="139"/>
        <end position="157"/>
    </location>
</feature>
<dbReference type="SUPFAM" id="SSF75471">
    <property type="entry name" value="YhbY-like"/>
    <property type="match status" value="1"/>
</dbReference>
<keyword evidence="1" id="KW-0812">Transmembrane</keyword>
<evidence type="ECO:0000313" key="3">
    <source>
        <dbReference type="Proteomes" id="UP000655225"/>
    </source>
</evidence>
<keyword evidence="1" id="KW-1133">Transmembrane helix</keyword>
<accession>A0A835DU36</accession>
<dbReference type="Proteomes" id="UP000655225">
    <property type="component" value="Unassembled WGS sequence"/>
</dbReference>
<evidence type="ECO:0000313" key="2">
    <source>
        <dbReference type="EMBL" id="KAF8412744.1"/>
    </source>
</evidence>
<sequence>MPDWFSSGGAFNLALVAVLSISFTMPRRSNVITGVAKTIKTHFRKHPLAIVNVKARAKGTSFQELVLKLDQATGSVLVSQEPSKVILFTRVGERERSLVVLRRIEEMQEIHQLLAAIRLECGLPSNLEEEAGMLLVSKVILGLSTLIQMFLYLMGWLRMTLIGGCSQMFSFTYAVDASPHDIIFLSLLEKKMEFEQRACSGAELIAITCKDQNRCTLVPRLEALGPPVIQSSWSLL</sequence>
<reference evidence="2 3" key="1">
    <citation type="submission" date="2020-04" db="EMBL/GenBank/DDBJ databases">
        <title>Plant Genome Project.</title>
        <authorList>
            <person name="Zhang R.-G."/>
        </authorList>
    </citation>
    <scope>NUCLEOTIDE SEQUENCE [LARGE SCALE GENOMIC DNA]</scope>
    <source>
        <strain evidence="2">YNK0</strain>
        <tissue evidence="2">Leaf</tissue>
    </source>
</reference>
<evidence type="ECO:0000256" key="1">
    <source>
        <dbReference type="SAM" id="Phobius"/>
    </source>
</evidence>
<feature type="transmembrane region" description="Helical" evidence="1">
    <location>
        <begin position="6"/>
        <end position="25"/>
    </location>
</feature>
<organism evidence="2 3">
    <name type="scientific">Tetracentron sinense</name>
    <name type="common">Spur-leaf</name>
    <dbReference type="NCBI Taxonomy" id="13715"/>
    <lineage>
        <taxon>Eukaryota</taxon>
        <taxon>Viridiplantae</taxon>
        <taxon>Streptophyta</taxon>
        <taxon>Embryophyta</taxon>
        <taxon>Tracheophyta</taxon>
        <taxon>Spermatophyta</taxon>
        <taxon>Magnoliopsida</taxon>
        <taxon>Trochodendrales</taxon>
        <taxon>Trochodendraceae</taxon>
        <taxon>Tetracentron</taxon>
    </lineage>
</organism>
<dbReference type="EMBL" id="JABCRI010000001">
    <property type="protein sequence ID" value="KAF8412744.1"/>
    <property type="molecule type" value="Genomic_DNA"/>
</dbReference>
<comment type="caution">
    <text evidence="2">The sequence shown here is derived from an EMBL/GenBank/DDBJ whole genome shotgun (WGS) entry which is preliminary data.</text>
</comment>
<name>A0A835DU36_TETSI</name>
<keyword evidence="3" id="KW-1185">Reference proteome</keyword>
<protein>
    <submittedName>
        <fullName evidence="2">Uncharacterized protein</fullName>
    </submittedName>
</protein>
<gene>
    <name evidence="2" type="ORF">HHK36_000713</name>
</gene>
<dbReference type="AlphaFoldDB" id="A0A835DU36"/>
<keyword evidence="1" id="KW-0472">Membrane</keyword>